<evidence type="ECO:0000256" key="1">
    <source>
        <dbReference type="SAM" id="Coils"/>
    </source>
</evidence>
<protein>
    <submittedName>
        <fullName evidence="5">Angiopoietin-related protein 7</fullName>
    </submittedName>
</protein>
<dbReference type="SMART" id="SM00186">
    <property type="entry name" value="FBG"/>
    <property type="match status" value="1"/>
</dbReference>
<feature type="coiled-coil region" evidence="1">
    <location>
        <begin position="225"/>
        <end position="278"/>
    </location>
</feature>
<dbReference type="GeneID" id="101901822"/>
<sequence>MKIIYLLVVIWASANAVQSHLAIAHSDDPIPEHNNAGLWSVLYAKLNVLLNETSVLRENIAELRQKQHDQETNVATMVQSFKQEANKFIENSITKLRERHSVDESRILRLVDNVSSESKEFLQAGLMELQKRQDQQEENIGNLIETVTLKVQKSMEENLRGLEKRFDDQEMLVKNIVEAVTMNTKKYMEEIKEELGKRQELGVDRFVQLIENISANTKDLLESGFSDLKNRQDDQEEKLASIMQEVKIQTQQSMAANMAELEKRLDNQDVQVANLIDSLRKDSQKYTEGGFEEIRQRIQDQEGRVVLTLQNATEEAQKLMDASLEGVKQRFNKLEESQNTQHDLSLQILEYTTPKPYSFKETADIISLNQHREWMTISRRLDGSVAFDLGWEDYKTGFGNPNGEFFLGLEKLHALTTYGATQELLVVLKDHQNQTRYAKYDIFRVGSELENYAILELGYYSGDAGDSLRYHAGASFVTKDNNNGGNFPAERGGGWWRSVQSMCDLHSYYEPVDNVYGIFWGTWNGWKYTLKSAEMMIRSKA</sequence>
<reference evidence="5" key="1">
    <citation type="submission" date="2025-08" db="UniProtKB">
        <authorList>
            <consortium name="RefSeq"/>
        </authorList>
    </citation>
    <scope>IDENTIFICATION</scope>
    <source>
        <strain evidence="5">Aabys</strain>
        <tissue evidence="5">Whole body</tissue>
    </source>
</reference>
<organism evidence="4 5">
    <name type="scientific">Musca domestica</name>
    <name type="common">House fly</name>
    <dbReference type="NCBI Taxonomy" id="7370"/>
    <lineage>
        <taxon>Eukaryota</taxon>
        <taxon>Metazoa</taxon>
        <taxon>Ecdysozoa</taxon>
        <taxon>Arthropoda</taxon>
        <taxon>Hexapoda</taxon>
        <taxon>Insecta</taxon>
        <taxon>Pterygota</taxon>
        <taxon>Neoptera</taxon>
        <taxon>Endopterygota</taxon>
        <taxon>Diptera</taxon>
        <taxon>Brachycera</taxon>
        <taxon>Muscomorpha</taxon>
        <taxon>Muscoidea</taxon>
        <taxon>Muscidae</taxon>
        <taxon>Musca</taxon>
    </lineage>
</organism>
<keyword evidence="1" id="KW-0175">Coiled coil</keyword>
<dbReference type="Pfam" id="PF00147">
    <property type="entry name" value="Fibrinogen_C"/>
    <property type="match status" value="1"/>
</dbReference>
<dbReference type="InterPro" id="IPR002181">
    <property type="entry name" value="Fibrinogen_a/b/g_C_dom"/>
</dbReference>
<keyword evidence="2" id="KW-0732">Signal</keyword>
<feature type="domain" description="Fibrinogen C-terminal" evidence="3">
    <location>
        <begin position="374"/>
        <end position="541"/>
    </location>
</feature>
<dbReference type="InterPro" id="IPR036056">
    <property type="entry name" value="Fibrinogen-like_C"/>
</dbReference>
<dbReference type="Gene3D" id="3.90.215.10">
    <property type="entry name" value="Gamma Fibrinogen, chain A, domain 1"/>
    <property type="match status" value="1"/>
</dbReference>
<dbReference type="PANTHER" id="PTHR19143">
    <property type="entry name" value="FIBRINOGEN/TENASCIN/ANGIOPOEITIN"/>
    <property type="match status" value="1"/>
</dbReference>
<dbReference type="PROSITE" id="PS51406">
    <property type="entry name" value="FIBRINOGEN_C_2"/>
    <property type="match status" value="1"/>
</dbReference>
<dbReference type="InterPro" id="IPR014716">
    <property type="entry name" value="Fibrinogen_a/b/g_C_1"/>
</dbReference>
<accession>A0ABM3VIM1</accession>
<feature type="signal peptide" evidence="2">
    <location>
        <begin position="1"/>
        <end position="16"/>
    </location>
</feature>
<evidence type="ECO:0000313" key="4">
    <source>
        <dbReference type="Proteomes" id="UP001652621"/>
    </source>
</evidence>
<feature type="coiled-coil region" evidence="1">
    <location>
        <begin position="119"/>
        <end position="172"/>
    </location>
</feature>
<keyword evidence="4" id="KW-1185">Reference proteome</keyword>
<name>A0ABM3VIM1_MUSDO</name>
<gene>
    <name evidence="5" type="primary">LOC101901822</name>
</gene>
<dbReference type="SUPFAM" id="SSF56496">
    <property type="entry name" value="Fibrinogen C-terminal domain-like"/>
    <property type="match status" value="1"/>
</dbReference>
<dbReference type="InterPro" id="IPR050373">
    <property type="entry name" value="Fibrinogen_C-term_domain"/>
</dbReference>
<proteinExistence type="predicted"/>
<dbReference type="PANTHER" id="PTHR19143:SF327">
    <property type="entry name" value="FI21813P1-RELATED"/>
    <property type="match status" value="1"/>
</dbReference>
<dbReference type="CDD" id="cd00087">
    <property type="entry name" value="FReD"/>
    <property type="match status" value="1"/>
</dbReference>
<dbReference type="RefSeq" id="XP_058985656.1">
    <property type="nucleotide sequence ID" value="XM_059129673.1"/>
</dbReference>
<feature type="chain" id="PRO_5047118626" evidence="2">
    <location>
        <begin position="17"/>
        <end position="541"/>
    </location>
</feature>
<evidence type="ECO:0000259" key="3">
    <source>
        <dbReference type="PROSITE" id="PS51406"/>
    </source>
</evidence>
<evidence type="ECO:0000256" key="2">
    <source>
        <dbReference type="SAM" id="SignalP"/>
    </source>
</evidence>
<dbReference type="Proteomes" id="UP001652621">
    <property type="component" value="Unplaced"/>
</dbReference>
<evidence type="ECO:0000313" key="5">
    <source>
        <dbReference type="RefSeq" id="XP_058985656.1"/>
    </source>
</evidence>